<evidence type="ECO:0000256" key="10">
    <source>
        <dbReference type="ARBA" id="ARBA00023329"/>
    </source>
</evidence>
<keyword evidence="3" id="KW-0813">Transport</keyword>
<keyword evidence="7" id="KW-0653">Protein transport</keyword>
<dbReference type="GO" id="GO:0005198">
    <property type="term" value="F:structural molecule activity"/>
    <property type="evidence" value="ECO:0007669"/>
    <property type="project" value="InterPro"/>
</dbReference>
<dbReference type="InterPro" id="IPR011710">
    <property type="entry name" value="Coatomer_bsu_C"/>
</dbReference>
<evidence type="ECO:0000313" key="14">
    <source>
        <dbReference type="EMBL" id="TNJ28457.1"/>
    </source>
</evidence>
<keyword evidence="5" id="KW-0677">Repeat</keyword>
<evidence type="ECO:0000256" key="6">
    <source>
        <dbReference type="ARBA" id="ARBA00022892"/>
    </source>
</evidence>
<evidence type="ECO:0000256" key="2">
    <source>
        <dbReference type="ARBA" id="ARBA00004347"/>
    </source>
</evidence>
<dbReference type="InterPro" id="IPR002553">
    <property type="entry name" value="Clathrin/coatomer_adapt-like_N"/>
</dbReference>
<dbReference type="Pfam" id="PF01602">
    <property type="entry name" value="Adaptin_N"/>
    <property type="match status" value="1"/>
</dbReference>
<accession>A0A4Z1T5P6</accession>
<dbReference type="Proteomes" id="UP000315496">
    <property type="component" value="Chromosome 2"/>
</dbReference>
<dbReference type="GO" id="GO:0000139">
    <property type="term" value="C:Golgi membrane"/>
    <property type="evidence" value="ECO:0007669"/>
    <property type="project" value="UniProtKB-SubCell"/>
</dbReference>
<dbReference type="OrthoDB" id="10261439at2759"/>
<keyword evidence="9" id="KW-0472">Membrane</keyword>
<dbReference type="EMBL" id="VDLU01000002">
    <property type="protein sequence ID" value="TNJ28457.1"/>
    <property type="molecule type" value="Genomic_DNA"/>
</dbReference>
<organism evidence="14 15">
    <name type="scientific">Giardia muris</name>
    <dbReference type="NCBI Taxonomy" id="5742"/>
    <lineage>
        <taxon>Eukaryota</taxon>
        <taxon>Metamonada</taxon>
        <taxon>Diplomonadida</taxon>
        <taxon>Hexamitidae</taxon>
        <taxon>Giardiinae</taxon>
        <taxon>Giardia</taxon>
    </lineage>
</organism>
<evidence type="ECO:0000259" key="13">
    <source>
        <dbReference type="Pfam" id="PF14806"/>
    </source>
</evidence>
<evidence type="ECO:0000256" key="3">
    <source>
        <dbReference type="ARBA" id="ARBA00022448"/>
    </source>
</evidence>
<evidence type="ECO:0000256" key="1">
    <source>
        <dbReference type="ARBA" id="ARBA00004255"/>
    </source>
</evidence>
<sequence length="911" mass="100821">MPEQHIFVRQNPTSPNTKAIEAIFERKSPEEMREALEVILQMASAGQSVDHLVIHVIKNASTTTDHRLKKLLHLFWPLVDCYTGGQLKPHVILMSNSILSDLKHPNEHILCSALRCVGTLRAREVLQNLVPALPPLLSHSDVAVRSTTAATIHTLCQYYGDILPLTVICEALLEEEHPTVLRRLMRLLVDVDPANASLYAIKLLQKMGLGEAGSYIFELLPTLIRKLDVDRVGLISHLYEATTKSLNVLDTATQYAAGLGFWEVAQAYHGINFIDKDALPGVEPVPCNDLVRIAIKALLLSSKNLGEVCLQTVLKNLSLAVRLFPGALVGEQGVQQVAVALCTGHLTDSAQLDVLKSEIFRNLALLGGAQHVCEILANSSFFQTQCLQVVHGAAREVCYLLTHHSVTDLSFLPLIFEHIETFRASYYVLDKLGTDYKQSLWEDTCCSLITATRRCPLGEEEKGRLVLLLLQIAVTHRTSSGGWSCELLRSIISTLEDISTLATVSLCLSILNDDEKLGEFSPFYGVIRNLTNGRQFSLSSRDVLDGEDIYLGTLACYGFPRFIQECSLDDRTRVGSYILICAAKFYKQVEASPNACKSDACTLNELIRSICDALKGETPTPTPMPQRPTTEIVSRGKAADECTTFSIFGPSVSSSQRSTGTVHSSQPKLRTPLGNVVQLTGDSEFIYAEAIIDVQQNAITLDVLFINRQDAPAHDVHIELFATSSVRVPRVQHGLNLEPRGTGRDRYVLYVDNCENGTIFGNICGRYQQKKERDGARHRDFVLRTQEIHIDICSFLSPHVLSLGEFRRLWPVLDWEARLTISTPASIDVLVERLVRDVHAFPLQEEMHLNGSSLPLCCRNFAVGARSGIVLMNLTLERGDQRTVGSLKLRSWTQALGSSLGSCLGQLLTVR</sequence>
<dbReference type="GO" id="GO:0006888">
    <property type="term" value="P:endoplasmic reticulum to Golgi vesicle-mediated transport"/>
    <property type="evidence" value="ECO:0007669"/>
    <property type="project" value="TreeGrafter"/>
</dbReference>
<dbReference type="SUPFAM" id="SSF48371">
    <property type="entry name" value="ARM repeat"/>
    <property type="match status" value="1"/>
</dbReference>
<keyword evidence="8" id="KW-0333">Golgi apparatus</keyword>
<dbReference type="AlphaFoldDB" id="A0A4Z1T5P6"/>
<evidence type="ECO:0000259" key="12">
    <source>
        <dbReference type="Pfam" id="PF07718"/>
    </source>
</evidence>
<dbReference type="VEuPathDB" id="GiardiaDB:GMRT_12589"/>
<dbReference type="InterPro" id="IPR016024">
    <property type="entry name" value="ARM-type_fold"/>
</dbReference>
<dbReference type="Pfam" id="PF07718">
    <property type="entry name" value="Coatamer_beta_C"/>
    <property type="match status" value="1"/>
</dbReference>
<dbReference type="GO" id="GO:0006886">
    <property type="term" value="P:intracellular protein transport"/>
    <property type="evidence" value="ECO:0007669"/>
    <property type="project" value="InterPro"/>
</dbReference>
<evidence type="ECO:0000256" key="9">
    <source>
        <dbReference type="ARBA" id="ARBA00023136"/>
    </source>
</evidence>
<feature type="domain" description="Coatomer beta subunit appendage platform" evidence="13">
    <location>
        <begin position="783"/>
        <end position="902"/>
    </location>
</feature>
<evidence type="ECO:0000256" key="4">
    <source>
        <dbReference type="ARBA" id="ARBA00022490"/>
    </source>
</evidence>
<evidence type="ECO:0000256" key="7">
    <source>
        <dbReference type="ARBA" id="ARBA00022927"/>
    </source>
</evidence>
<feature type="domain" description="Clathrin/coatomer adaptor adaptin-like N-terminal" evidence="11">
    <location>
        <begin position="16"/>
        <end position="206"/>
    </location>
</feature>
<keyword evidence="6" id="KW-0931">ER-Golgi transport</keyword>
<dbReference type="PANTHER" id="PTHR10635">
    <property type="entry name" value="COATOMER SUBUNIT BETA"/>
    <property type="match status" value="1"/>
</dbReference>
<evidence type="ECO:0000313" key="15">
    <source>
        <dbReference type="Proteomes" id="UP000315496"/>
    </source>
</evidence>
<comment type="subcellular location">
    <subcellularLocation>
        <location evidence="2">Cytoplasmic vesicle</location>
        <location evidence="2">COPI-coated vesicle membrane</location>
        <topology evidence="2">Peripheral membrane protein</topology>
        <orientation evidence="2">Cytoplasmic side</orientation>
    </subcellularLocation>
    <subcellularLocation>
        <location evidence="1">Golgi apparatus membrane</location>
        <topology evidence="1">Peripheral membrane protein</topology>
        <orientation evidence="1">Cytoplasmic side</orientation>
    </subcellularLocation>
</comment>
<protein>
    <submittedName>
        <fullName evidence="14">Coatomer beta subunit</fullName>
    </submittedName>
</protein>
<keyword evidence="10" id="KW-0968">Cytoplasmic vesicle</keyword>
<dbReference type="InterPro" id="IPR016460">
    <property type="entry name" value="COPB1"/>
</dbReference>
<dbReference type="InterPro" id="IPR029446">
    <property type="entry name" value="COPB1_appendage_platform_dom"/>
</dbReference>
<evidence type="ECO:0000256" key="5">
    <source>
        <dbReference type="ARBA" id="ARBA00022737"/>
    </source>
</evidence>
<dbReference type="GO" id="GO:0006891">
    <property type="term" value="P:intra-Golgi vesicle-mediated transport"/>
    <property type="evidence" value="ECO:0007669"/>
    <property type="project" value="TreeGrafter"/>
</dbReference>
<comment type="caution">
    <text evidence="14">The sequence shown here is derived from an EMBL/GenBank/DDBJ whole genome shotgun (WGS) entry which is preliminary data.</text>
</comment>
<gene>
    <name evidence="14" type="ORF">GMRT_12589</name>
</gene>
<evidence type="ECO:0000256" key="8">
    <source>
        <dbReference type="ARBA" id="ARBA00023034"/>
    </source>
</evidence>
<feature type="domain" description="Coatomer beta subunit C-terminal" evidence="12">
    <location>
        <begin position="663"/>
        <end position="764"/>
    </location>
</feature>
<dbReference type="Pfam" id="PF14806">
    <property type="entry name" value="Coatomer_b_Cpla"/>
    <property type="match status" value="1"/>
</dbReference>
<evidence type="ECO:0000259" key="11">
    <source>
        <dbReference type="Pfam" id="PF01602"/>
    </source>
</evidence>
<dbReference type="Gene3D" id="1.25.10.10">
    <property type="entry name" value="Leucine-rich Repeat Variant"/>
    <property type="match status" value="1"/>
</dbReference>
<dbReference type="GO" id="GO:0030126">
    <property type="term" value="C:COPI vesicle coat"/>
    <property type="evidence" value="ECO:0007669"/>
    <property type="project" value="InterPro"/>
</dbReference>
<reference evidence="14 15" key="1">
    <citation type="submission" date="2019-05" db="EMBL/GenBank/DDBJ databases">
        <title>The compact genome of Giardia muris reveals important steps in the evolution of intestinal protozoan parasites.</title>
        <authorList>
            <person name="Xu F."/>
            <person name="Jimenez-Gonzalez A."/>
            <person name="Einarsson E."/>
            <person name="Astvaldsson A."/>
            <person name="Peirasmaki D."/>
            <person name="Eckmann L."/>
            <person name="Andersson J.O."/>
            <person name="Svard S.G."/>
            <person name="Jerlstrom-Hultqvist J."/>
        </authorList>
    </citation>
    <scope>NUCLEOTIDE SEQUENCE [LARGE SCALE GENOMIC DNA]</scope>
    <source>
        <strain evidence="14 15">Roberts-Thomson</strain>
    </source>
</reference>
<dbReference type="InterPro" id="IPR011989">
    <property type="entry name" value="ARM-like"/>
</dbReference>
<proteinExistence type="predicted"/>
<keyword evidence="4" id="KW-0963">Cytoplasm</keyword>
<dbReference type="PANTHER" id="PTHR10635:SF0">
    <property type="entry name" value="COATOMER SUBUNIT BETA"/>
    <property type="match status" value="1"/>
</dbReference>
<keyword evidence="15" id="KW-1185">Reference proteome</keyword>
<name>A0A4Z1T5P6_GIAMU</name>